<reference evidence="3" key="1">
    <citation type="submission" date="2015-09" db="EMBL/GenBank/DDBJ databases">
        <title>Scylla olivacea transcriptome.</title>
        <authorList>
            <person name="Ikhwanuddin M."/>
        </authorList>
    </citation>
    <scope>NUCLEOTIDE SEQUENCE</scope>
</reference>
<accession>A0A0N7ZD03</accession>
<dbReference type="InterPro" id="IPR010255">
    <property type="entry name" value="Haem_peroxidase_sf"/>
</dbReference>
<dbReference type="GO" id="GO:0046872">
    <property type="term" value="F:metal ion binding"/>
    <property type="evidence" value="ECO:0007669"/>
    <property type="project" value="UniProtKB-KW"/>
</dbReference>
<dbReference type="InterPro" id="IPR019791">
    <property type="entry name" value="Haem_peroxidase_animal"/>
</dbReference>
<evidence type="ECO:0000256" key="2">
    <source>
        <dbReference type="PIRSR" id="PIRSR619791-2"/>
    </source>
</evidence>
<protein>
    <submittedName>
        <fullName evidence="3">Uncharacterized protein</fullName>
    </submittedName>
</protein>
<dbReference type="EMBL" id="GDRN01055993">
    <property type="protein sequence ID" value="JAI65888.1"/>
    <property type="molecule type" value="Transcribed_RNA"/>
</dbReference>
<dbReference type="PANTHER" id="PTHR11475:SF106">
    <property type="entry name" value="CURLY SU"/>
    <property type="match status" value="1"/>
</dbReference>
<dbReference type="PRINTS" id="PR00457">
    <property type="entry name" value="ANPEROXIDASE"/>
</dbReference>
<proteinExistence type="predicted"/>
<keyword evidence="1" id="KW-0560">Oxidoreductase</keyword>
<dbReference type="GO" id="GO:0006979">
    <property type="term" value="P:response to oxidative stress"/>
    <property type="evidence" value="ECO:0007669"/>
    <property type="project" value="InterPro"/>
</dbReference>
<dbReference type="InterPro" id="IPR037120">
    <property type="entry name" value="Haem_peroxidase_sf_animal"/>
</dbReference>
<dbReference type="GO" id="GO:0004601">
    <property type="term" value="F:peroxidase activity"/>
    <property type="evidence" value="ECO:0007669"/>
    <property type="project" value="UniProtKB-KW"/>
</dbReference>
<keyword evidence="1" id="KW-0575">Peroxidase</keyword>
<keyword evidence="2" id="KW-0479">Metal-binding</keyword>
<dbReference type="PANTHER" id="PTHR11475">
    <property type="entry name" value="OXIDASE/PEROXIDASE"/>
    <property type="match status" value="1"/>
</dbReference>
<dbReference type="Pfam" id="PF03098">
    <property type="entry name" value="An_peroxidase"/>
    <property type="match status" value="1"/>
</dbReference>
<keyword evidence="2" id="KW-0408">Iron</keyword>
<keyword evidence="2" id="KW-0349">Heme</keyword>
<evidence type="ECO:0000313" key="3">
    <source>
        <dbReference type="EMBL" id="JAI65888.1"/>
    </source>
</evidence>
<dbReference type="Gene3D" id="1.10.640.10">
    <property type="entry name" value="Haem peroxidase domain superfamily, animal type"/>
    <property type="match status" value="1"/>
</dbReference>
<dbReference type="GO" id="GO:0020037">
    <property type="term" value="F:heme binding"/>
    <property type="evidence" value="ECO:0007669"/>
    <property type="project" value="InterPro"/>
</dbReference>
<name>A0A0N7ZD03_SCYOL</name>
<dbReference type="SUPFAM" id="SSF48113">
    <property type="entry name" value="Heme-dependent peroxidases"/>
    <property type="match status" value="1"/>
</dbReference>
<evidence type="ECO:0000256" key="1">
    <source>
        <dbReference type="ARBA" id="ARBA00022559"/>
    </source>
</evidence>
<dbReference type="AlphaFoldDB" id="A0A0N7ZD03"/>
<dbReference type="PROSITE" id="PS50292">
    <property type="entry name" value="PEROXIDASE_3"/>
    <property type="match status" value="1"/>
</dbReference>
<sequence length="324" mass="36567">MGHYGLLLSDGYWKGYDPKVNPGISASFSAAAFRFGHSLLPSSVERWSPSHKYIASKRLHDLIRQPYDMFRPGVMDEYIMGMANQPCQTMDDGITQEVTNHLFEEAHERFGLDLVAFNMQRGRDFGLPGYSAFRKFCGLDPHISFHDLAHHMTNYTALMYSEIYKSVDDMDLWSAGVSERPLPGSMLGPVFSCIIATQMQRIRRGDRYWYELPDQPSSFTPKQLASIKQASLARIICDNSDHVKNIQLYPMVLQDPRLNPRMSCKSALIPHIDLTPWIEAPIGPAPLPYPPATEIKVFSTAKSLHGPAISTVEQSFFYGYGLGH</sequence>
<feature type="binding site" description="axial binding residue" evidence="2">
    <location>
        <position position="37"/>
    </location>
    <ligand>
        <name>heme b</name>
        <dbReference type="ChEBI" id="CHEBI:60344"/>
    </ligand>
    <ligandPart>
        <name>Fe</name>
        <dbReference type="ChEBI" id="CHEBI:18248"/>
    </ligandPart>
</feature>
<organism evidence="3">
    <name type="scientific">Scylla olivacea</name>
    <name type="common">Orange mud crab</name>
    <name type="synonym">Cancer olivacea</name>
    <dbReference type="NCBI Taxonomy" id="85551"/>
    <lineage>
        <taxon>Eukaryota</taxon>
        <taxon>Metazoa</taxon>
        <taxon>Ecdysozoa</taxon>
        <taxon>Arthropoda</taxon>
        <taxon>Crustacea</taxon>
        <taxon>Multicrustacea</taxon>
        <taxon>Malacostraca</taxon>
        <taxon>Eumalacostraca</taxon>
        <taxon>Eucarida</taxon>
        <taxon>Decapoda</taxon>
        <taxon>Pleocyemata</taxon>
        <taxon>Brachyura</taxon>
        <taxon>Eubrachyura</taxon>
        <taxon>Portunoidea</taxon>
        <taxon>Portunidae</taxon>
        <taxon>Portuninae</taxon>
        <taxon>Scylla</taxon>
    </lineage>
</organism>